<evidence type="ECO:0000313" key="3">
    <source>
        <dbReference type="EMBL" id="KAJ3177584.1"/>
    </source>
</evidence>
<dbReference type="GO" id="GO:0005737">
    <property type="term" value="C:cytoplasm"/>
    <property type="evidence" value="ECO:0007669"/>
    <property type="project" value="TreeGrafter"/>
</dbReference>
<dbReference type="EMBL" id="JADGJQ010000032">
    <property type="protein sequence ID" value="KAJ3177584.1"/>
    <property type="molecule type" value="Genomic_DNA"/>
</dbReference>
<comment type="caution">
    <text evidence="3">The sequence shown here is derived from an EMBL/GenBank/DDBJ whole genome shotgun (WGS) entry which is preliminary data.</text>
</comment>
<dbReference type="AlphaFoldDB" id="A0AAD5XRZ0"/>
<name>A0AAD5XRZ0_9FUNG</name>
<dbReference type="GO" id="GO:0005634">
    <property type="term" value="C:nucleus"/>
    <property type="evidence" value="ECO:0007669"/>
    <property type="project" value="TreeGrafter"/>
</dbReference>
<keyword evidence="4" id="KW-1185">Reference proteome</keyword>
<organism evidence="3 4">
    <name type="scientific">Geranomyces variabilis</name>
    <dbReference type="NCBI Taxonomy" id="109894"/>
    <lineage>
        <taxon>Eukaryota</taxon>
        <taxon>Fungi</taxon>
        <taxon>Fungi incertae sedis</taxon>
        <taxon>Chytridiomycota</taxon>
        <taxon>Chytridiomycota incertae sedis</taxon>
        <taxon>Chytridiomycetes</taxon>
        <taxon>Spizellomycetales</taxon>
        <taxon>Powellomycetaceae</taxon>
        <taxon>Geranomyces</taxon>
    </lineage>
</organism>
<protein>
    <recommendedName>
        <fullName evidence="2">Serine hydrolase domain-containing protein</fullName>
    </recommendedName>
</protein>
<feature type="domain" description="Serine hydrolase" evidence="2">
    <location>
        <begin position="10"/>
        <end position="247"/>
    </location>
</feature>
<dbReference type="PANTHER" id="PTHR48070">
    <property type="entry name" value="ESTERASE OVCA2"/>
    <property type="match status" value="1"/>
</dbReference>
<dbReference type="SUPFAM" id="SSF53474">
    <property type="entry name" value="alpha/beta-Hydrolases"/>
    <property type="match status" value="1"/>
</dbReference>
<dbReference type="Gene3D" id="3.40.50.1820">
    <property type="entry name" value="alpha/beta hydrolase"/>
    <property type="match status" value="1"/>
</dbReference>
<reference evidence="3" key="1">
    <citation type="submission" date="2020-05" db="EMBL/GenBank/DDBJ databases">
        <title>Phylogenomic resolution of chytrid fungi.</title>
        <authorList>
            <person name="Stajich J.E."/>
            <person name="Amses K."/>
            <person name="Simmons R."/>
            <person name="Seto K."/>
            <person name="Myers J."/>
            <person name="Bonds A."/>
            <person name="Quandt C.A."/>
            <person name="Barry K."/>
            <person name="Liu P."/>
            <person name="Grigoriev I."/>
            <person name="Longcore J.E."/>
            <person name="James T.Y."/>
        </authorList>
    </citation>
    <scope>NUCLEOTIDE SEQUENCE</scope>
    <source>
        <strain evidence="3">JEL0379</strain>
    </source>
</reference>
<dbReference type="InterPro" id="IPR050593">
    <property type="entry name" value="LovG"/>
</dbReference>
<gene>
    <name evidence="3" type="ORF">HDU87_004337</name>
</gene>
<evidence type="ECO:0000256" key="1">
    <source>
        <dbReference type="ARBA" id="ARBA00022801"/>
    </source>
</evidence>
<dbReference type="InterPro" id="IPR005645">
    <property type="entry name" value="FSH-like_dom"/>
</dbReference>
<evidence type="ECO:0000259" key="2">
    <source>
        <dbReference type="Pfam" id="PF03959"/>
    </source>
</evidence>
<dbReference type="Proteomes" id="UP001212152">
    <property type="component" value="Unassembled WGS sequence"/>
</dbReference>
<proteinExistence type="predicted"/>
<accession>A0AAD5XRZ0</accession>
<sequence>MVVPYAAAPNKIRILCLHGGGVNSSIFASQTAPLLAAMKQVVDVEFVYLDAPYRSRRPYPGIERFWTGPFFSWWKRWQRPAMVEVVFAIEYVLRQARADGPFDGIMGFSQGAALVAEILSCQDKHLLPHERFKFGVLMCGSLAVLDNFPSNWRDSVFSGNTRSVVDAGTRAFAAQAGRVGEPPKDIPFQPEPIDIHTVHITIPTAHIVGIADPVRDRSEKLFAACPAGAWLQYTTLGHEVPQTTEETLAIRSAIMQACDASRFSVAA</sequence>
<dbReference type="GO" id="GO:0016787">
    <property type="term" value="F:hydrolase activity"/>
    <property type="evidence" value="ECO:0007669"/>
    <property type="project" value="UniProtKB-KW"/>
</dbReference>
<keyword evidence="1" id="KW-0378">Hydrolase</keyword>
<evidence type="ECO:0000313" key="4">
    <source>
        <dbReference type="Proteomes" id="UP001212152"/>
    </source>
</evidence>
<dbReference type="Pfam" id="PF03959">
    <property type="entry name" value="FSH1"/>
    <property type="match status" value="1"/>
</dbReference>
<dbReference type="InterPro" id="IPR029058">
    <property type="entry name" value="AB_hydrolase_fold"/>
</dbReference>
<dbReference type="PANTHER" id="PTHR48070:SF6">
    <property type="entry name" value="ESTERASE OVCA2"/>
    <property type="match status" value="1"/>
</dbReference>